<dbReference type="PROSITE" id="PS51257">
    <property type="entry name" value="PROKAR_LIPOPROTEIN"/>
    <property type="match status" value="1"/>
</dbReference>
<keyword evidence="2" id="KW-0732">Signal</keyword>
<dbReference type="AlphaFoldDB" id="A0A938WU53"/>
<organism evidence="4 5">
    <name type="scientific">Marseilla massiliensis</name>
    <dbReference type="NCBI Taxonomy" id="1841864"/>
    <lineage>
        <taxon>Bacteria</taxon>
        <taxon>Pseudomonadati</taxon>
        <taxon>Bacteroidota</taxon>
        <taxon>Bacteroidia</taxon>
        <taxon>Bacteroidales</taxon>
        <taxon>Prevotellaceae</taxon>
        <taxon>Marseilla</taxon>
    </lineage>
</organism>
<dbReference type="Gene3D" id="3.10.450.50">
    <property type="match status" value="1"/>
</dbReference>
<dbReference type="RefSeq" id="WP_021949277.1">
    <property type="nucleotide sequence ID" value="NZ_JACJJG010000052.1"/>
</dbReference>
<dbReference type="EMBL" id="JACJJG010000052">
    <property type="protein sequence ID" value="MBM6674090.1"/>
    <property type="molecule type" value="Genomic_DNA"/>
</dbReference>
<reference evidence="4" key="1">
    <citation type="submission" date="2020-08" db="EMBL/GenBank/DDBJ databases">
        <authorList>
            <person name="Cejkova D."/>
            <person name="Kubasova T."/>
            <person name="Jahodarova E."/>
            <person name="Rychlik I."/>
        </authorList>
    </citation>
    <scope>NUCLEOTIDE SEQUENCE</scope>
    <source>
        <strain evidence="4">An824</strain>
    </source>
</reference>
<accession>A0A938WU53</accession>
<protein>
    <submittedName>
        <fullName evidence="4">DUF4878 domain-containing protein</fullName>
    </submittedName>
</protein>
<dbReference type="InterPro" id="IPR024267">
    <property type="entry name" value="DUF4878"/>
</dbReference>
<evidence type="ECO:0000313" key="5">
    <source>
        <dbReference type="Proteomes" id="UP000706891"/>
    </source>
</evidence>
<gene>
    <name evidence="4" type="ORF">H6A34_09400</name>
</gene>
<keyword evidence="5" id="KW-1185">Reference proteome</keyword>
<proteinExistence type="predicted"/>
<name>A0A938WU53_9BACT</name>
<comment type="caution">
    <text evidence="4">The sequence shown here is derived from an EMBL/GenBank/DDBJ whole genome shotgun (WGS) entry which is preliminary data.</text>
</comment>
<evidence type="ECO:0000256" key="1">
    <source>
        <dbReference type="SAM" id="MobiDB-lite"/>
    </source>
</evidence>
<evidence type="ECO:0000256" key="2">
    <source>
        <dbReference type="SAM" id="SignalP"/>
    </source>
</evidence>
<feature type="chain" id="PRO_5037211509" evidence="2">
    <location>
        <begin position="19"/>
        <end position="134"/>
    </location>
</feature>
<feature type="domain" description="DUF4878" evidence="3">
    <location>
        <begin position="19"/>
        <end position="130"/>
    </location>
</feature>
<evidence type="ECO:0000259" key="3">
    <source>
        <dbReference type="Pfam" id="PF12870"/>
    </source>
</evidence>
<dbReference type="Proteomes" id="UP000706891">
    <property type="component" value="Unassembled WGS sequence"/>
</dbReference>
<feature type="region of interest" description="Disordered" evidence="1">
    <location>
        <begin position="114"/>
        <end position="134"/>
    </location>
</feature>
<dbReference type="Pfam" id="PF12870">
    <property type="entry name" value="DUF4878"/>
    <property type="match status" value="1"/>
</dbReference>
<reference evidence="4" key="2">
    <citation type="journal article" date="2021" name="Sci. Rep.">
        <title>The distribution of antibiotic resistance genes in chicken gut microbiota commensals.</title>
        <authorList>
            <person name="Juricova H."/>
            <person name="Matiasovicova J."/>
            <person name="Kubasova T."/>
            <person name="Cejkova D."/>
            <person name="Rychlik I."/>
        </authorList>
    </citation>
    <scope>NUCLEOTIDE SEQUENCE</scope>
    <source>
        <strain evidence="4">An824</strain>
    </source>
</reference>
<sequence length="134" mass="14917">MKKLFAFMAAVFAALTLASCGGGNTPKGVTEQFIKAIQDQDGEKMASLIYFPDGKSPETEGEREQFVAMMNGKVNTTYANYGKLKSYEIQSEEVSEDGTEAVVAVHMEYEKKTSDDKVKLKKDPEGNWKIDMRK</sequence>
<feature type="signal peptide" evidence="2">
    <location>
        <begin position="1"/>
        <end position="18"/>
    </location>
</feature>
<evidence type="ECO:0000313" key="4">
    <source>
        <dbReference type="EMBL" id="MBM6674090.1"/>
    </source>
</evidence>